<keyword evidence="1" id="KW-0805">Transcription regulation</keyword>
<keyword evidence="3" id="KW-0804">Transcription</keyword>
<sequence length="128" mass="15025">MDSHFFEPMVQQSEQECMSKHHDAKTESLDQTQDELPNFLKWTTSNNRMEIPSSFLKTHFGRIGPRVKLQGIHEGSPVQDVTSTFSRERHPRLFLSGWRNFANDNLLRTGQRLIFMLIDDSFFVVRKI</sequence>
<keyword evidence="2" id="KW-0238">DNA-binding</keyword>
<dbReference type="CDD" id="cd10017">
    <property type="entry name" value="B3_DNA"/>
    <property type="match status" value="1"/>
</dbReference>
<gene>
    <name evidence="6" type="ORF">KC19_2G207000</name>
</gene>
<evidence type="ECO:0000256" key="1">
    <source>
        <dbReference type="ARBA" id="ARBA00023015"/>
    </source>
</evidence>
<accession>A0A8T0IXR1</accession>
<feature type="domain" description="TF-B3" evidence="5">
    <location>
        <begin position="39"/>
        <end position="128"/>
    </location>
</feature>
<name>A0A8T0IXR1_CERPU</name>
<keyword evidence="4" id="KW-0539">Nucleus</keyword>
<dbReference type="SMART" id="SM01019">
    <property type="entry name" value="B3"/>
    <property type="match status" value="1"/>
</dbReference>
<protein>
    <recommendedName>
        <fullName evidence="5">TF-B3 domain-containing protein</fullName>
    </recommendedName>
</protein>
<evidence type="ECO:0000259" key="5">
    <source>
        <dbReference type="SMART" id="SM01019"/>
    </source>
</evidence>
<dbReference type="Pfam" id="PF02362">
    <property type="entry name" value="B3"/>
    <property type="match status" value="1"/>
</dbReference>
<evidence type="ECO:0000313" key="7">
    <source>
        <dbReference type="Proteomes" id="UP000822688"/>
    </source>
</evidence>
<evidence type="ECO:0000256" key="4">
    <source>
        <dbReference type="ARBA" id="ARBA00023242"/>
    </source>
</evidence>
<dbReference type="SUPFAM" id="SSF101936">
    <property type="entry name" value="DNA-binding pseudobarrel domain"/>
    <property type="match status" value="1"/>
</dbReference>
<dbReference type="InterPro" id="IPR015300">
    <property type="entry name" value="DNA-bd_pseudobarrel_sf"/>
</dbReference>
<dbReference type="Proteomes" id="UP000822688">
    <property type="component" value="Chromosome 2"/>
</dbReference>
<dbReference type="InterPro" id="IPR003340">
    <property type="entry name" value="B3_DNA-bd"/>
</dbReference>
<keyword evidence="7" id="KW-1185">Reference proteome</keyword>
<evidence type="ECO:0000256" key="2">
    <source>
        <dbReference type="ARBA" id="ARBA00023125"/>
    </source>
</evidence>
<dbReference type="EMBL" id="CM026422">
    <property type="protein sequence ID" value="KAG0587987.1"/>
    <property type="molecule type" value="Genomic_DNA"/>
</dbReference>
<evidence type="ECO:0000256" key="3">
    <source>
        <dbReference type="ARBA" id="ARBA00023163"/>
    </source>
</evidence>
<comment type="caution">
    <text evidence="6">The sequence shown here is derived from an EMBL/GenBank/DDBJ whole genome shotgun (WGS) entry which is preliminary data.</text>
</comment>
<dbReference type="GO" id="GO:0003677">
    <property type="term" value="F:DNA binding"/>
    <property type="evidence" value="ECO:0007669"/>
    <property type="project" value="UniProtKB-KW"/>
</dbReference>
<dbReference type="Gene3D" id="2.40.330.10">
    <property type="entry name" value="DNA-binding pseudobarrel domain"/>
    <property type="match status" value="1"/>
</dbReference>
<dbReference type="AlphaFoldDB" id="A0A8T0IXR1"/>
<reference evidence="6" key="1">
    <citation type="submission" date="2020-06" db="EMBL/GenBank/DDBJ databases">
        <title>WGS assembly of Ceratodon purpureus strain R40.</title>
        <authorList>
            <person name="Carey S.B."/>
            <person name="Jenkins J."/>
            <person name="Shu S."/>
            <person name="Lovell J.T."/>
            <person name="Sreedasyam A."/>
            <person name="Maumus F."/>
            <person name="Tiley G.P."/>
            <person name="Fernandez-Pozo N."/>
            <person name="Barry K."/>
            <person name="Chen C."/>
            <person name="Wang M."/>
            <person name="Lipzen A."/>
            <person name="Daum C."/>
            <person name="Saski C.A."/>
            <person name="Payton A.C."/>
            <person name="Mcbreen J.C."/>
            <person name="Conrad R.E."/>
            <person name="Kollar L.M."/>
            <person name="Olsson S."/>
            <person name="Huttunen S."/>
            <person name="Landis J.B."/>
            <person name="Wickett N.J."/>
            <person name="Johnson M.G."/>
            <person name="Rensing S.A."/>
            <person name="Grimwood J."/>
            <person name="Schmutz J."/>
            <person name="Mcdaniel S.F."/>
        </authorList>
    </citation>
    <scope>NUCLEOTIDE SEQUENCE</scope>
    <source>
        <strain evidence="6">R40</strain>
    </source>
</reference>
<evidence type="ECO:0000313" key="6">
    <source>
        <dbReference type="EMBL" id="KAG0587987.1"/>
    </source>
</evidence>
<organism evidence="6 7">
    <name type="scientific">Ceratodon purpureus</name>
    <name type="common">Fire moss</name>
    <name type="synonym">Dicranum purpureum</name>
    <dbReference type="NCBI Taxonomy" id="3225"/>
    <lineage>
        <taxon>Eukaryota</taxon>
        <taxon>Viridiplantae</taxon>
        <taxon>Streptophyta</taxon>
        <taxon>Embryophyta</taxon>
        <taxon>Bryophyta</taxon>
        <taxon>Bryophytina</taxon>
        <taxon>Bryopsida</taxon>
        <taxon>Dicranidae</taxon>
        <taxon>Pseudoditrichales</taxon>
        <taxon>Ditrichaceae</taxon>
        <taxon>Ceratodon</taxon>
    </lineage>
</organism>
<proteinExistence type="predicted"/>